<dbReference type="InterPro" id="IPR045538">
    <property type="entry name" value="CIS_TMP"/>
</dbReference>
<proteinExistence type="predicted"/>
<evidence type="ECO:0000313" key="1">
    <source>
        <dbReference type="EMBL" id="AAN64229.1"/>
    </source>
</evidence>
<sequence length="755" mass="87384">MISEPNLLNRITITIEANNQQVARKVLHGSLLNQANINNLFNTFFTQYPINQDIYLETLTLDLGEISLHNFNSLFPVRLNTALNKALNQYQINHQEKKTFLIKLKTQKITNKPSLLHVNNSINIEDFIHYLNQKNSAFNSIEIKTHHQNIDTNIRKLINQLAGIEDKWVLFLAKSCLSEPSLQRLLMLKQPTLLSAINHRLSARINRSQYLGEPVSPGQLILNALQYIQLNHTQEIPKLDAKVLLHITTELDSGILNAASIIPLFRQIITYNTPLNSWLKQIWQTITVAKLSKKYLSDKEYQYLSEHFIPNPTNKDTLSEKSITINHDNINTQEEQYLPEHSISNYTDKDTLDKELIDTHHNNINPQEEQYLSGHYSSNHTNKDTLGKKSVITNHDNINTQEEQYLLEHFISNHTDKDRVGEKLIITNHDNINPQENQYLPENFISNHMHKDILDKKSIATNRDNINPQENQYLPEHSISNHTNKDTFGKKLIATNHDNINVKEDQYTPKHFISGHADRNKSSKKLTAIHVDIKNVHRYEYSTNQEVISENQRISPISNNRHITGNNANQLQNINKTHSECPLLPKQILPYPVNNAGILVLWPMLSSLFNQFGLLEEQKFIHRQAPFSAVNFLNYLIWGNEEIQTELNILNNVLCGLMVNEPIELAPAEPEKQLIIDQWLDAIISQLPGWKKLTRNDARQLFLQRPGELLISDQEINITVEHQPFDVLLTDWPWPLNIAKLPWLDRPLKIDWKNI</sequence>
<name>Q8GDJ6_PHOLU</name>
<protein>
    <submittedName>
        <fullName evidence="1">Orf25</fullName>
    </submittedName>
</protein>
<gene>
    <name evidence="1" type="primary">orf25</name>
</gene>
<organism evidence="1">
    <name type="scientific">Photorhabdus luminescens</name>
    <name type="common">Xenorhabdus luminescens</name>
    <dbReference type="NCBI Taxonomy" id="29488"/>
    <lineage>
        <taxon>Bacteria</taxon>
        <taxon>Pseudomonadati</taxon>
        <taxon>Pseudomonadota</taxon>
        <taxon>Gammaproteobacteria</taxon>
        <taxon>Enterobacterales</taxon>
        <taxon>Morganellaceae</taxon>
        <taxon>Photorhabdus</taxon>
    </lineage>
</organism>
<accession>Q8GDJ6</accession>
<reference evidence="1" key="1">
    <citation type="journal article" date="2002" name="Trends Microbiol.">
        <title>Genomic islands in Photorhabdus.</title>
        <authorList>
            <person name="Waterfield N.R."/>
            <person name="Daborn P.J."/>
            <person name="ffrench-Constant R.H."/>
        </authorList>
    </citation>
    <scope>NUCLEOTIDE SEQUENCE</scope>
    <source>
        <strain evidence="1">W14</strain>
    </source>
</reference>
<dbReference type="AlphaFoldDB" id="Q8GDJ6"/>
<dbReference type="EMBL" id="AY144118">
    <property type="protein sequence ID" value="AAN64229.1"/>
    <property type="molecule type" value="Genomic_DNA"/>
</dbReference>
<dbReference type="Pfam" id="PF19268">
    <property type="entry name" value="CIS_TMP"/>
    <property type="match status" value="2"/>
</dbReference>